<dbReference type="AlphaFoldDB" id="A0A067PGD0"/>
<reference evidence="2" key="1">
    <citation type="journal article" date="2014" name="Proc. Natl. Acad. Sci. U.S.A.">
        <title>Extensive sampling of basidiomycete genomes demonstrates inadequacy of the white-rot/brown-rot paradigm for wood decay fungi.</title>
        <authorList>
            <person name="Riley R."/>
            <person name="Salamov A.A."/>
            <person name="Brown D.W."/>
            <person name="Nagy L.G."/>
            <person name="Floudas D."/>
            <person name="Held B.W."/>
            <person name="Levasseur A."/>
            <person name="Lombard V."/>
            <person name="Morin E."/>
            <person name="Otillar R."/>
            <person name="Lindquist E.A."/>
            <person name="Sun H."/>
            <person name="LaButti K.M."/>
            <person name="Schmutz J."/>
            <person name="Jabbour D."/>
            <person name="Luo H."/>
            <person name="Baker S.E."/>
            <person name="Pisabarro A.G."/>
            <person name="Walton J.D."/>
            <person name="Blanchette R.A."/>
            <person name="Henrissat B."/>
            <person name="Martin F."/>
            <person name="Cullen D."/>
            <person name="Hibbett D.S."/>
            <person name="Grigoriev I.V."/>
        </authorList>
    </citation>
    <scope>NUCLEOTIDE SEQUENCE [LARGE SCALE GENOMIC DNA]</scope>
    <source>
        <strain evidence="2">MUCL 33604</strain>
    </source>
</reference>
<evidence type="ECO:0000313" key="1">
    <source>
        <dbReference type="EMBL" id="KDQ49526.1"/>
    </source>
</evidence>
<accession>A0A067PGD0</accession>
<sequence length="112" mass="12004">MGSAIKCVKGGLAIWDRAWVPGTPREGSAEACPLPLPLAYPRPRVPPGLPRWLPREADDAAALPAPEPTFISSKHKGNQLICPRSRCWTTNGFVDFKPIGSQMMAAKPGGES</sequence>
<evidence type="ECO:0000313" key="2">
    <source>
        <dbReference type="Proteomes" id="UP000027265"/>
    </source>
</evidence>
<proteinExistence type="predicted"/>
<organism evidence="1 2">
    <name type="scientific">Jaapia argillacea MUCL 33604</name>
    <dbReference type="NCBI Taxonomy" id="933084"/>
    <lineage>
        <taxon>Eukaryota</taxon>
        <taxon>Fungi</taxon>
        <taxon>Dikarya</taxon>
        <taxon>Basidiomycota</taxon>
        <taxon>Agaricomycotina</taxon>
        <taxon>Agaricomycetes</taxon>
        <taxon>Agaricomycetidae</taxon>
        <taxon>Jaapiales</taxon>
        <taxon>Jaapiaceae</taxon>
        <taxon>Jaapia</taxon>
    </lineage>
</organism>
<dbReference type="HOGENOM" id="CLU_2146240_0_0_1"/>
<dbReference type="InParanoid" id="A0A067PGD0"/>
<keyword evidence="2" id="KW-1185">Reference proteome</keyword>
<name>A0A067PGD0_9AGAM</name>
<dbReference type="Proteomes" id="UP000027265">
    <property type="component" value="Unassembled WGS sequence"/>
</dbReference>
<protein>
    <submittedName>
        <fullName evidence="1">Uncharacterized protein</fullName>
    </submittedName>
</protein>
<dbReference type="EMBL" id="KL197782">
    <property type="protein sequence ID" value="KDQ49526.1"/>
    <property type="molecule type" value="Genomic_DNA"/>
</dbReference>
<gene>
    <name evidence="1" type="ORF">JAAARDRAFT_42862</name>
</gene>